<sequence length="82" mass="9495">MSKKLDKALENMKGAILRFRHSLTRQDEEGWELYRETEYAFNVMVARARLLCGCQHCTAQNSTEPIYCCCSGGKQVECKCRR</sequence>
<dbReference type="Proteomes" id="UP000510821">
    <property type="component" value="Chromosome"/>
</dbReference>
<dbReference type="KEGG" id="flt:Sv326_0333"/>
<evidence type="ECO:0000313" key="1">
    <source>
        <dbReference type="EMBL" id="QLJ52508.1"/>
    </source>
</evidence>
<name>A0A7D5XLB3_FERL1</name>
<protein>
    <submittedName>
        <fullName evidence="1">Uncharacterized protein</fullName>
    </submittedName>
</protein>
<proteinExistence type="predicted"/>
<gene>
    <name evidence="1" type="ORF">Sv326_0333</name>
</gene>
<dbReference type="EMBL" id="CP058998">
    <property type="protein sequence ID" value="QLJ52508.1"/>
    <property type="molecule type" value="Genomic_DNA"/>
</dbReference>
<organism evidence="1 2">
    <name type="scientific">Fermentimicrarchaeum limneticum</name>
    <dbReference type="NCBI Taxonomy" id="2795018"/>
    <lineage>
        <taxon>Archaea</taxon>
        <taxon>Candidatus Micrarchaeota</taxon>
        <taxon>Candidatus Fermentimicrarchaeales</taxon>
        <taxon>Candidatus Fermentimicrarchaeaceae</taxon>
        <taxon>Candidatus Fermentimicrarchaeum</taxon>
    </lineage>
</organism>
<reference evidence="2" key="1">
    <citation type="submission" date="2020-07" db="EMBL/GenBank/DDBJ databases">
        <title>Metabolic diversity and evolutionary history of the archaeal phylum ###Micrarchaeota### uncovered from a freshwater lake metagenome.</title>
        <authorList>
            <person name="Kadnikov V.V."/>
            <person name="Savvichev A.S."/>
            <person name="Mardanov A.V."/>
            <person name="Beletsky A.V."/>
            <person name="Chupakov A.V."/>
            <person name="Kokryatskaya N.M."/>
            <person name="Pimenov N.V."/>
            <person name="Ravin N.V."/>
        </authorList>
    </citation>
    <scope>NUCLEOTIDE SEQUENCE [LARGE SCALE GENOMIC DNA]</scope>
</reference>
<dbReference type="AlphaFoldDB" id="A0A7D5XLB3"/>
<evidence type="ECO:0000313" key="2">
    <source>
        <dbReference type="Proteomes" id="UP000510821"/>
    </source>
</evidence>
<accession>A0A7D5XLB3</accession>